<dbReference type="GO" id="GO:0022857">
    <property type="term" value="F:transmembrane transporter activity"/>
    <property type="evidence" value="ECO:0007669"/>
    <property type="project" value="InterPro"/>
</dbReference>
<feature type="transmembrane region" description="Helical" evidence="5">
    <location>
        <begin position="28"/>
        <end position="49"/>
    </location>
</feature>
<dbReference type="Pfam" id="PF00083">
    <property type="entry name" value="Sugar_tr"/>
    <property type="match status" value="1"/>
</dbReference>
<feature type="transmembrane region" description="Helical" evidence="5">
    <location>
        <begin position="202"/>
        <end position="223"/>
    </location>
</feature>
<comment type="subcellular location">
    <subcellularLocation>
        <location evidence="1">Membrane</location>
        <topology evidence="1">Multi-pass membrane protein</topology>
    </subcellularLocation>
</comment>
<dbReference type="PROSITE" id="PS50850">
    <property type="entry name" value="MFS"/>
    <property type="match status" value="1"/>
</dbReference>
<dbReference type="STRING" id="188477.A0A3S1HIW8"/>
<evidence type="ECO:0000313" key="8">
    <source>
        <dbReference type="Proteomes" id="UP000271974"/>
    </source>
</evidence>
<sequence length="549" mass="60332">MESKDQAKMTSFDEVIHNVGGCGHFQGLVGLAVYAIMIVSVSGMMFMAFGSYNPGWTCLDDILSPENITAQNASESERSGDQCQNFNTCQNRSFLSGTSTVTTEWSLVCDQTWALDVILTVQIVGVMLGAYIIGHLGDCLGRRGSLYGMVALHCVANLLAVFSPSWEFFAAVRFFIGIAVGAILTTGPLIPQEFTSPFCRGVLGTLPDWSFGSALFAVAVIVLKDWRHLHVLIAVASGLVFLPVFWVPESFRWLAVQGRDSQAAAVTDKMARLNKRPSPSSELVKSIAESERQRALVENSARYSYLDLFRNSSIRKSTICMGFVWFFMAIIYFGISFNVTALSGDFYLNFLILSVMEIASILFALPVMSFLSRRWGSVLHLFIVTLACFGVTIVTRTLGGDPEDEHNENENELKGKLIVGLVVVAKLSIIAAWNVVLIFCVELFPTAVRNLAFGYCNTLTRVGTLIGPILFPKDPALLYIAMACMGVFTVFSAVLVLVLPETKGQPLEDMLPSKALLNGTHHLRRIESDQIEQHGDLDLMEVDEHGKIV</sequence>
<name>A0A3S1HIW8_ELYCH</name>
<feature type="transmembrane region" description="Helical" evidence="5">
    <location>
        <begin position="378"/>
        <end position="398"/>
    </location>
</feature>
<feature type="domain" description="Major facilitator superfamily (MFS) profile" evidence="6">
    <location>
        <begin position="36"/>
        <end position="504"/>
    </location>
</feature>
<evidence type="ECO:0000256" key="2">
    <source>
        <dbReference type="ARBA" id="ARBA00022692"/>
    </source>
</evidence>
<feature type="transmembrane region" description="Helical" evidence="5">
    <location>
        <begin position="113"/>
        <end position="133"/>
    </location>
</feature>
<feature type="transmembrane region" description="Helical" evidence="5">
    <location>
        <begin position="452"/>
        <end position="471"/>
    </location>
</feature>
<feature type="transmembrane region" description="Helical" evidence="5">
    <location>
        <begin position="168"/>
        <end position="190"/>
    </location>
</feature>
<evidence type="ECO:0000256" key="3">
    <source>
        <dbReference type="ARBA" id="ARBA00022989"/>
    </source>
</evidence>
<reference evidence="7 8" key="1">
    <citation type="submission" date="2019-01" db="EMBL/GenBank/DDBJ databases">
        <title>A draft genome assembly of the solar-powered sea slug Elysia chlorotica.</title>
        <authorList>
            <person name="Cai H."/>
            <person name="Li Q."/>
            <person name="Fang X."/>
            <person name="Li J."/>
            <person name="Curtis N.E."/>
            <person name="Altenburger A."/>
            <person name="Shibata T."/>
            <person name="Feng M."/>
            <person name="Maeda T."/>
            <person name="Schwartz J.A."/>
            <person name="Shigenobu S."/>
            <person name="Lundholm N."/>
            <person name="Nishiyama T."/>
            <person name="Yang H."/>
            <person name="Hasebe M."/>
            <person name="Li S."/>
            <person name="Pierce S.K."/>
            <person name="Wang J."/>
        </authorList>
    </citation>
    <scope>NUCLEOTIDE SEQUENCE [LARGE SCALE GENOMIC DNA]</scope>
    <source>
        <strain evidence="7">EC2010</strain>
        <tissue evidence="7">Whole organism of an adult</tissue>
    </source>
</reference>
<proteinExistence type="predicted"/>
<feature type="transmembrane region" description="Helical" evidence="5">
    <location>
        <begin position="418"/>
        <end position="440"/>
    </location>
</feature>
<dbReference type="EMBL" id="RQTK01000397">
    <property type="protein sequence ID" value="RUS80346.1"/>
    <property type="molecule type" value="Genomic_DNA"/>
</dbReference>
<keyword evidence="4 5" id="KW-0472">Membrane</keyword>
<evidence type="ECO:0000256" key="5">
    <source>
        <dbReference type="SAM" id="Phobius"/>
    </source>
</evidence>
<dbReference type="AlphaFoldDB" id="A0A3S1HIW8"/>
<keyword evidence="2 5" id="KW-0812">Transmembrane</keyword>
<dbReference type="SUPFAM" id="SSF103473">
    <property type="entry name" value="MFS general substrate transporter"/>
    <property type="match status" value="1"/>
</dbReference>
<feature type="transmembrane region" description="Helical" evidence="5">
    <location>
        <begin position="229"/>
        <end position="247"/>
    </location>
</feature>
<keyword evidence="8" id="KW-1185">Reference proteome</keyword>
<protein>
    <recommendedName>
        <fullName evidence="6">Major facilitator superfamily (MFS) profile domain-containing protein</fullName>
    </recommendedName>
</protein>
<dbReference type="InterPro" id="IPR005829">
    <property type="entry name" value="Sugar_transporter_CS"/>
</dbReference>
<feature type="transmembrane region" description="Helical" evidence="5">
    <location>
        <begin position="319"/>
        <end position="340"/>
    </location>
</feature>
<evidence type="ECO:0000313" key="7">
    <source>
        <dbReference type="EMBL" id="RUS80346.1"/>
    </source>
</evidence>
<feature type="transmembrane region" description="Helical" evidence="5">
    <location>
        <begin position="145"/>
        <end position="162"/>
    </location>
</feature>
<dbReference type="OrthoDB" id="6262629at2759"/>
<organism evidence="7 8">
    <name type="scientific">Elysia chlorotica</name>
    <name type="common">Eastern emerald elysia</name>
    <name type="synonym">Sea slug</name>
    <dbReference type="NCBI Taxonomy" id="188477"/>
    <lineage>
        <taxon>Eukaryota</taxon>
        <taxon>Metazoa</taxon>
        <taxon>Spiralia</taxon>
        <taxon>Lophotrochozoa</taxon>
        <taxon>Mollusca</taxon>
        <taxon>Gastropoda</taxon>
        <taxon>Heterobranchia</taxon>
        <taxon>Euthyneura</taxon>
        <taxon>Panpulmonata</taxon>
        <taxon>Sacoglossa</taxon>
        <taxon>Placobranchoidea</taxon>
        <taxon>Plakobranchidae</taxon>
        <taxon>Elysia</taxon>
    </lineage>
</organism>
<feature type="transmembrane region" description="Helical" evidence="5">
    <location>
        <begin position="346"/>
        <end position="371"/>
    </location>
</feature>
<dbReference type="InterPro" id="IPR005828">
    <property type="entry name" value="MFS_sugar_transport-like"/>
</dbReference>
<dbReference type="PANTHER" id="PTHR24064">
    <property type="entry name" value="SOLUTE CARRIER FAMILY 22 MEMBER"/>
    <property type="match status" value="1"/>
</dbReference>
<evidence type="ECO:0000259" key="6">
    <source>
        <dbReference type="PROSITE" id="PS50850"/>
    </source>
</evidence>
<dbReference type="Proteomes" id="UP000271974">
    <property type="component" value="Unassembled WGS sequence"/>
</dbReference>
<comment type="caution">
    <text evidence="7">The sequence shown here is derived from an EMBL/GenBank/DDBJ whole genome shotgun (WGS) entry which is preliminary data.</text>
</comment>
<dbReference type="InterPro" id="IPR020846">
    <property type="entry name" value="MFS_dom"/>
</dbReference>
<evidence type="ECO:0000256" key="4">
    <source>
        <dbReference type="ARBA" id="ARBA00023136"/>
    </source>
</evidence>
<accession>A0A3S1HIW8</accession>
<dbReference type="PROSITE" id="PS00217">
    <property type="entry name" value="SUGAR_TRANSPORT_2"/>
    <property type="match status" value="1"/>
</dbReference>
<dbReference type="GO" id="GO:0016020">
    <property type="term" value="C:membrane"/>
    <property type="evidence" value="ECO:0007669"/>
    <property type="project" value="UniProtKB-SubCell"/>
</dbReference>
<gene>
    <name evidence="7" type="ORF">EGW08_011885</name>
</gene>
<keyword evidence="3 5" id="KW-1133">Transmembrane helix</keyword>
<evidence type="ECO:0000256" key="1">
    <source>
        <dbReference type="ARBA" id="ARBA00004141"/>
    </source>
</evidence>
<dbReference type="Gene3D" id="1.20.1250.20">
    <property type="entry name" value="MFS general substrate transporter like domains"/>
    <property type="match status" value="1"/>
</dbReference>
<dbReference type="InterPro" id="IPR036259">
    <property type="entry name" value="MFS_trans_sf"/>
</dbReference>
<feature type="transmembrane region" description="Helical" evidence="5">
    <location>
        <begin position="477"/>
        <end position="499"/>
    </location>
</feature>